<sequence length="73" mass="8506">MNHSQKYSNNENDEVLNKLKKLENKFDEDDEKKGVIKKLIDNLKALEVTGPETDIKKIKKDLIPVIIELLSWL</sequence>
<evidence type="ECO:0000313" key="2">
    <source>
        <dbReference type="EMBL" id="OOO62595.1"/>
    </source>
</evidence>
<dbReference type="EMBL" id="MRAE01000020">
    <property type="protein sequence ID" value="OOO65276.1"/>
    <property type="molecule type" value="Genomic_DNA"/>
</dbReference>
<reference evidence="3 5" key="2">
    <citation type="submission" date="2016-12" db="EMBL/GenBank/DDBJ databases">
        <title>Clostridium tepidum sp. nov., a close relative of Clostridium sporogenes and Clostridium botulinum Group I.</title>
        <authorList>
            <person name="Dobritsa A.P."/>
            <person name="Kutumbaka K.K."/>
            <person name="Werner K."/>
            <person name="Wiedmann M."/>
            <person name="Asmus A."/>
            <person name="Samadpour M."/>
        </authorList>
    </citation>
    <scope>NUCLEOTIDE SEQUENCE [LARGE SCALE GENOMIC DNA]</scope>
    <source>
        <strain evidence="3 5">IEH 97212</strain>
    </source>
</reference>
<name>A0A1S9I4Q9_9CLOT</name>
<evidence type="ECO:0000313" key="5">
    <source>
        <dbReference type="Proteomes" id="UP000190256"/>
    </source>
</evidence>
<evidence type="ECO:0000313" key="4">
    <source>
        <dbReference type="Proteomes" id="UP000190206"/>
    </source>
</evidence>
<accession>A0A1S9I4Q9</accession>
<dbReference type="EMBL" id="MRAD01000005">
    <property type="protein sequence ID" value="OOO62595.1"/>
    <property type="molecule type" value="Genomic_DNA"/>
</dbReference>
<comment type="caution">
    <text evidence="3">The sequence shown here is derived from an EMBL/GenBank/DDBJ whole genome shotgun (WGS) entry which is preliminary data.</text>
</comment>
<dbReference type="RefSeq" id="WP_078024055.1">
    <property type="nucleotide sequence ID" value="NZ_JADPGM010000009.1"/>
</dbReference>
<keyword evidence="1" id="KW-0175">Coiled coil</keyword>
<evidence type="ECO:0000313" key="3">
    <source>
        <dbReference type="EMBL" id="OOO65276.1"/>
    </source>
</evidence>
<evidence type="ECO:0000256" key="1">
    <source>
        <dbReference type="SAM" id="Coils"/>
    </source>
</evidence>
<dbReference type="OrthoDB" id="1933409at2"/>
<dbReference type="AlphaFoldDB" id="A0A1S9I4Q9"/>
<organism evidence="3 5">
    <name type="scientific">Clostridium tepidum</name>
    <dbReference type="NCBI Taxonomy" id="1962263"/>
    <lineage>
        <taxon>Bacteria</taxon>
        <taxon>Bacillati</taxon>
        <taxon>Bacillota</taxon>
        <taxon>Clostridia</taxon>
        <taxon>Eubacteriales</taxon>
        <taxon>Clostridiaceae</taxon>
        <taxon>Clostridium</taxon>
    </lineage>
</organism>
<protein>
    <submittedName>
        <fullName evidence="3">Uncharacterized protein</fullName>
    </submittedName>
</protein>
<keyword evidence="4" id="KW-1185">Reference proteome</keyword>
<dbReference type="Proteomes" id="UP000190206">
    <property type="component" value="Unassembled WGS sequence"/>
</dbReference>
<reference evidence="2 4" key="1">
    <citation type="submission" date="2016-12" db="EMBL/GenBank/DDBJ databases">
        <title>Clostridium tepidum sp. nov., a close relative of Clostridium sporogenes and Clostridium botulinum Group I.</title>
        <authorList>
            <person name="Dobritsa A.P."/>
            <person name="Kutumbaka K."/>
            <person name="Werner K."/>
            <person name="Samadpour M."/>
        </authorList>
    </citation>
    <scope>NUCLEOTIDE SEQUENCE [LARGE SCALE GENOMIC DNA]</scope>
    <source>
        <strain evidence="2 4">PE</strain>
    </source>
</reference>
<dbReference type="Proteomes" id="UP000190256">
    <property type="component" value="Unassembled WGS sequence"/>
</dbReference>
<proteinExistence type="predicted"/>
<feature type="coiled-coil region" evidence="1">
    <location>
        <begin position="5"/>
        <end position="32"/>
    </location>
</feature>
<gene>
    <name evidence="2" type="ORF">BS637_06225</name>
    <name evidence="3" type="ORF">BS638_08990</name>
</gene>